<organism evidence="3 4">
    <name type="scientific">Sphingomonas kyeonggiensis</name>
    <dbReference type="NCBI Taxonomy" id="1268553"/>
    <lineage>
        <taxon>Bacteria</taxon>
        <taxon>Pseudomonadati</taxon>
        <taxon>Pseudomonadota</taxon>
        <taxon>Alphaproteobacteria</taxon>
        <taxon>Sphingomonadales</taxon>
        <taxon>Sphingomonadaceae</taxon>
        <taxon>Sphingomonas</taxon>
    </lineage>
</organism>
<feature type="transmembrane region" description="Helical" evidence="2">
    <location>
        <begin position="411"/>
        <end position="431"/>
    </location>
</feature>
<keyword evidence="2" id="KW-0472">Membrane</keyword>
<feature type="transmembrane region" description="Helical" evidence="2">
    <location>
        <begin position="265"/>
        <end position="288"/>
    </location>
</feature>
<dbReference type="GO" id="GO:0005886">
    <property type="term" value="C:plasma membrane"/>
    <property type="evidence" value="ECO:0007669"/>
    <property type="project" value="TreeGrafter"/>
</dbReference>
<keyword evidence="4" id="KW-1185">Reference proteome</keyword>
<name>A0A7W6JTE5_9SPHN</name>
<dbReference type="GO" id="GO:0008643">
    <property type="term" value="P:carbohydrate transport"/>
    <property type="evidence" value="ECO:0007669"/>
    <property type="project" value="InterPro"/>
</dbReference>
<dbReference type="Pfam" id="PF13347">
    <property type="entry name" value="MFS_2"/>
    <property type="match status" value="1"/>
</dbReference>
<dbReference type="InterPro" id="IPR039672">
    <property type="entry name" value="MFS_2"/>
</dbReference>
<dbReference type="PANTHER" id="PTHR11328">
    <property type="entry name" value="MAJOR FACILITATOR SUPERFAMILY DOMAIN-CONTAINING PROTEIN"/>
    <property type="match status" value="1"/>
</dbReference>
<proteinExistence type="inferred from homology"/>
<feature type="transmembrane region" description="Helical" evidence="2">
    <location>
        <begin position="368"/>
        <end position="391"/>
    </location>
</feature>
<dbReference type="RefSeq" id="WP_183998516.1">
    <property type="nucleotide sequence ID" value="NZ_JACIEH010000002.1"/>
</dbReference>
<dbReference type="EMBL" id="JACIEH010000002">
    <property type="protein sequence ID" value="MBB4099223.1"/>
    <property type="molecule type" value="Genomic_DNA"/>
</dbReference>
<feature type="transmembrane region" description="Helical" evidence="2">
    <location>
        <begin position="89"/>
        <end position="107"/>
    </location>
</feature>
<sequence length="464" mass="49694">MEIHEAASRGERLSRLDLLVFSSPVILFQAIELAWRTYLPSFFSATLALPIAAVGMLLLAARLFDGLIDPFVGWASDRFPTRFGLRRPWMAIGAPLVSIGAIGLFWAAPGTSIATLAAWSLVFHLGYTLTATPHGGWGLELSRDKHERVRLMGAKVWVGMAGMILTLMLPSLLERGFGLGRGAQVGALGAAIVLLAPLTAVLVLRRISEPDARGAERVPNPLAMFGDMLRTREMRRIVILYGLLGIADAAAAGTFLFFVEQALALPGWGSTLMLVQGVIPLALLPLWARASRHFGKRRTLLATYGWQALVAPIALLLPAGSLIGLVLWLVARSLTFGVDYMLLRAMVSDITRREVEQGQRWSSSRYALFNVTLRLAMGVGVAAALGALGVAGFVPSAPADGETLLVVRATYALPSAIAALIACALLTRAAWRPARAQAGQFPDPGFEAPEPARIPAALRACKVP</sequence>
<dbReference type="InterPro" id="IPR036259">
    <property type="entry name" value="MFS_trans_sf"/>
</dbReference>
<comment type="caution">
    <text evidence="3">The sequence shown here is derived from an EMBL/GenBank/DDBJ whole genome shotgun (WGS) entry which is preliminary data.</text>
</comment>
<dbReference type="PANTHER" id="PTHR11328:SF24">
    <property type="entry name" value="MAJOR FACILITATOR SUPERFAMILY (MFS) PROFILE DOMAIN-CONTAINING PROTEIN"/>
    <property type="match status" value="1"/>
</dbReference>
<keyword evidence="2" id="KW-1133">Transmembrane helix</keyword>
<gene>
    <name evidence="3" type="ORF">GGR46_002787</name>
</gene>
<feature type="transmembrane region" description="Helical" evidence="2">
    <location>
        <begin position="185"/>
        <end position="204"/>
    </location>
</feature>
<dbReference type="SUPFAM" id="SSF103473">
    <property type="entry name" value="MFS general substrate transporter"/>
    <property type="match status" value="1"/>
</dbReference>
<evidence type="ECO:0000256" key="2">
    <source>
        <dbReference type="SAM" id="Phobius"/>
    </source>
</evidence>
<evidence type="ECO:0000256" key="1">
    <source>
        <dbReference type="ARBA" id="ARBA00009617"/>
    </source>
</evidence>
<accession>A0A7W6JTE5</accession>
<evidence type="ECO:0000313" key="3">
    <source>
        <dbReference type="EMBL" id="MBB4099223.1"/>
    </source>
</evidence>
<feature type="transmembrane region" description="Helical" evidence="2">
    <location>
        <begin position="152"/>
        <end position="173"/>
    </location>
</feature>
<comment type="similarity">
    <text evidence="1">Belongs to the sodium:galactoside symporter (TC 2.A.2) family.</text>
</comment>
<dbReference type="GO" id="GO:0015293">
    <property type="term" value="F:symporter activity"/>
    <property type="evidence" value="ECO:0007669"/>
    <property type="project" value="InterPro"/>
</dbReference>
<feature type="transmembrane region" description="Helical" evidence="2">
    <location>
        <begin position="16"/>
        <end position="35"/>
    </location>
</feature>
<dbReference type="AlphaFoldDB" id="A0A7W6JTE5"/>
<protein>
    <submittedName>
        <fullName evidence="3">Na+/melibiose symporter-like transporter</fullName>
    </submittedName>
</protein>
<feature type="transmembrane region" description="Helical" evidence="2">
    <location>
        <begin position="113"/>
        <end position="131"/>
    </location>
</feature>
<evidence type="ECO:0000313" key="4">
    <source>
        <dbReference type="Proteomes" id="UP000557392"/>
    </source>
</evidence>
<feature type="transmembrane region" description="Helical" evidence="2">
    <location>
        <begin position="238"/>
        <end position="259"/>
    </location>
</feature>
<dbReference type="Gene3D" id="1.20.1250.20">
    <property type="entry name" value="MFS general substrate transporter like domains"/>
    <property type="match status" value="2"/>
</dbReference>
<feature type="transmembrane region" description="Helical" evidence="2">
    <location>
        <begin position="47"/>
        <end position="68"/>
    </location>
</feature>
<reference evidence="3 4" key="1">
    <citation type="submission" date="2020-08" db="EMBL/GenBank/DDBJ databases">
        <title>Genomic Encyclopedia of Type Strains, Phase IV (KMG-IV): sequencing the most valuable type-strain genomes for metagenomic binning, comparative biology and taxonomic classification.</title>
        <authorList>
            <person name="Goeker M."/>
        </authorList>
    </citation>
    <scope>NUCLEOTIDE SEQUENCE [LARGE SCALE GENOMIC DNA]</scope>
    <source>
        <strain evidence="3 4">DSM 101806</strain>
    </source>
</reference>
<keyword evidence="2" id="KW-0812">Transmembrane</keyword>
<dbReference type="Proteomes" id="UP000557392">
    <property type="component" value="Unassembled WGS sequence"/>
</dbReference>